<feature type="region of interest" description="Disordered" evidence="6">
    <location>
        <begin position="46"/>
        <end position="77"/>
    </location>
</feature>
<dbReference type="GO" id="GO:1990904">
    <property type="term" value="C:ribonucleoprotein complex"/>
    <property type="evidence" value="ECO:0007669"/>
    <property type="project" value="UniProtKB-KW"/>
</dbReference>
<evidence type="ECO:0000256" key="4">
    <source>
        <dbReference type="ARBA" id="ARBA00035244"/>
    </source>
</evidence>
<evidence type="ECO:0000256" key="5">
    <source>
        <dbReference type="HAMAP-Rule" id="MF_01328"/>
    </source>
</evidence>
<feature type="compositionally biased region" description="Basic residues" evidence="6">
    <location>
        <begin position="59"/>
        <end position="76"/>
    </location>
</feature>
<accession>A0A2M7V674</accession>
<evidence type="ECO:0000256" key="6">
    <source>
        <dbReference type="SAM" id="MobiDB-lite"/>
    </source>
</evidence>
<dbReference type="SUPFAM" id="SSF52166">
    <property type="entry name" value="Ribosomal protein L4"/>
    <property type="match status" value="1"/>
</dbReference>
<dbReference type="Proteomes" id="UP000230078">
    <property type="component" value="Unassembled WGS sequence"/>
</dbReference>
<comment type="function">
    <text evidence="5">One of the primary rRNA binding proteins, this protein initially binds near the 5'-end of the 23S rRNA. It is important during the early stages of 50S assembly. It makes multiple contacts with different domains of the 23S rRNA in the assembled 50S subunit and ribosome.</text>
</comment>
<keyword evidence="5" id="KW-0699">rRNA-binding</keyword>
<evidence type="ECO:0000313" key="7">
    <source>
        <dbReference type="EMBL" id="PIZ94130.1"/>
    </source>
</evidence>
<dbReference type="InterPro" id="IPR023574">
    <property type="entry name" value="Ribosomal_uL4_dom_sf"/>
</dbReference>
<dbReference type="GO" id="GO:0006412">
    <property type="term" value="P:translation"/>
    <property type="evidence" value="ECO:0007669"/>
    <property type="project" value="UniProtKB-UniRule"/>
</dbReference>
<dbReference type="HAMAP" id="MF_01328_B">
    <property type="entry name" value="Ribosomal_uL4_B"/>
    <property type="match status" value="1"/>
</dbReference>
<name>A0A2M7V674_9BACT</name>
<keyword evidence="5" id="KW-0694">RNA-binding</keyword>
<dbReference type="InterPro" id="IPR002136">
    <property type="entry name" value="Ribosomal_uL4"/>
</dbReference>
<dbReference type="AlphaFoldDB" id="A0A2M7V674"/>
<dbReference type="PANTHER" id="PTHR10746">
    <property type="entry name" value="50S RIBOSOMAL PROTEIN L4"/>
    <property type="match status" value="1"/>
</dbReference>
<evidence type="ECO:0000313" key="8">
    <source>
        <dbReference type="Proteomes" id="UP000230078"/>
    </source>
</evidence>
<dbReference type="Pfam" id="PF00573">
    <property type="entry name" value="Ribosomal_L4"/>
    <property type="match status" value="1"/>
</dbReference>
<proteinExistence type="inferred from homology"/>
<comment type="function">
    <text evidence="5">Forms part of the polypeptide exit tunnel.</text>
</comment>
<comment type="caution">
    <text evidence="7">The sequence shown here is derived from an EMBL/GenBank/DDBJ whole genome shotgun (WGS) entry which is preliminary data.</text>
</comment>
<dbReference type="GO" id="GO:0005840">
    <property type="term" value="C:ribosome"/>
    <property type="evidence" value="ECO:0007669"/>
    <property type="project" value="UniProtKB-KW"/>
</dbReference>
<comment type="similarity">
    <text evidence="1 5">Belongs to the universal ribosomal protein uL4 family.</text>
</comment>
<dbReference type="InterPro" id="IPR013005">
    <property type="entry name" value="Ribosomal_uL4-like"/>
</dbReference>
<dbReference type="NCBIfam" id="TIGR03953">
    <property type="entry name" value="rplD_bact"/>
    <property type="match status" value="1"/>
</dbReference>
<evidence type="ECO:0000256" key="1">
    <source>
        <dbReference type="ARBA" id="ARBA00010528"/>
    </source>
</evidence>
<protein>
    <recommendedName>
        <fullName evidence="4 5">Large ribosomal subunit protein uL4</fullName>
    </recommendedName>
</protein>
<dbReference type="Gene3D" id="3.40.1370.10">
    <property type="match status" value="1"/>
</dbReference>
<reference evidence="8" key="1">
    <citation type="submission" date="2017-09" db="EMBL/GenBank/DDBJ databases">
        <title>Depth-based differentiation of microbial function through sediment-hosted aquifers and enrichment of novel symbionts in the deep terrestrial subsurface.</title>
        <authorList>
            <person name="Probst A.J."/>
            <person name="Ladd B."/>
            <person name="Jarett J.K."/>
            <person name="Geller-Mcgrath D.E."/>
            <person name="Sieber C.M.K."/>
            <person name="Emerson J.B."/>
            <person name="Anantharaman K."/>
            <person name="Thomas B.C."/>
            <person name="Malmstrom R."/>
            <person name="Stieglmeier M."/>
            <person name="Klingl A."/>
            <person name="Woyke T."/>
            <person name="Ryan C.M."/>
            <person name="Banfield J.F."/>
        </authorList>
    </citation>
    <scope>NUCLEOTIDE SEQUENCE [LARGE SCALE GENOMIC DNA]</scope>
</reference>
<keyword evidence="2 5" id="KW-0689">Ribosomal protein</keyword>
<dbReference type="EMBL" id="PFPI01000001">
    <property type="protein sequence ID" value="PIZ94130.1"/>
    <property type="molecule type" value="Genomic_DNA"/>
</dbReference>
<organism evidence="7 8">
    <name type="scientific">Candidatus Magasanikbacteria bacterium CG_4_10_14_0_2_um_filter_41_31</name>
    <dbReference type="NCBI Taxonomy" id="1974639"/>
    <lineage>
        <taxon>Bacteria</taxon>
        <taxon>Candidatus Magasanikiibacteriota</taxon>
    </lineage>
</organism>
<dbReference type="PANTHER" id="PTHR10746:SF6">
    <property type="entry name" value="LARGE RIBOSOMAL SUBUNIT PROTEIN UL4M"/>
    <property type="match status" value="1"/>
</dbReference>
<dbReference type="GO" id="GO:0003735">
    <property type="term" value="F:structural constituent of ribosome"/>
    <property type="evidence" value="ECO:0007669"/>
    <property type="project" value="InterPro"/>
</dbReference>
<evidence type="ECO:0000256" key="3">
    <source>
        <dbReference type="ARBA" id="ARBA00023274"/>
    </source>
</evidence>
<keyword evidence="3 5" id="KW-0687">Ribonucleoprotein</keyword>
<sequence length="206" mass="22949">MKVSVYNVQGKKENDMELNDAVFGVPAKDALLHQVYHALEANARQPWAHTKTKDEVRGGGKKPWKQKGTGRARHGSIRSPIWKGGGVTFGPRNDRNFKQRLNKKMKQVATKMALSEKAKEEQFFVVDGMETLKKTKDMAALVLLLPLNGKTTLVLGGEGEDLGLAVRNIPKVDLQRAIDMNVVDLLHHQYVIATKKAIETLESRLA</sequence>
<comment type="subunit">
    <text evidence="5">Part of the 50S ribosomal subunit.</text>
</comment>
<evidence type="ECO:0000256" key="2">
    <source>
        <dbReference type="ARBA" id="ARBA00022980"/>
    </source>
</evidence>
<dbReference type="GO" id="GO:0019843">
    <property type="term" value="F:rRNA binding"/>
    <property type="evidence" value="ECO:0007669"/>
    <property type="project" value="UniProtKB-UniRule"/>
</dbReference>
<gene>
    <name evidence="5" type="primary">rplD</name>
    <name evidence="7" type="ORF">COX83_00130</name>
</gene>